<reference evidence="1 2" key="1">
    <citation type="submission" date="2021-03" db="EMBL/GenBank/DDBJ databases">
        <authorList>
            <person name="Stanton E."/>
        </authorList>
    </citation>
    <scope>NUCLEOTIDE SEQUENCE [LARGE SCALE GENOMIC DNA]</scope>
    <source>
        <strain evidence="1 2">2020EL-00037</strain>
    </source>
</reference>
<protein>
    <submittedName>
        <fullName evidence="1">Uncharacterized protein</fullName>
    </submittedName>
</protein>
<gene>
    <name evidence="1" type="ORF">J7S78_13260</name>
</gene>
<dbReference type="AlphaFoldDB" id="A0AAP2FL26"/>
<comment type="caution">
    <text evidence="1">The sequence shown here is derived from an EMBL/GenBank/DDBJ whole genome shotgun (WGS) entry which is preliminary data.</text>
</comment>
<accession>A0AAP2FL26</accession>
<dbReference type="EMBL" id="JAGKON010000013">
    <property type="protein sequence ID" value="MBQ0600761.1"/>
    <property type="molecule type" value="Genomic_DNA"/>
</dbReference>
<evidence type="ECO:0000313" key="2">
    <source>
        <dbReference type="Proteomes" id="UP000673434"/>
    </source>
</evidence>
<evidence type="ECO:0000313" key="1">
    <source>
        <dbReference type="EMBL" id="MBQ0600761.1"/>
    </source>
</evidence>
<dbReference type="RefSeq" id="WP_210846169.1">
    <property type="nucleotide sequence ID" value="NZ_JAGKON010000013.1"/>
</dbReference>
<proteinExistence type="predicted"/>
<keyword evidence="2" id="KW-1185">Reference proteome</keyword>
<organism evidence="1 2">
    <name type="scientific">Klebsiella oxytoca</name>
    <dbReference type="NCBI Taxonomy" id="571"/>
    <lineage>
        <taxon>Bacteria</taxon>
        <taxon>Pseudomonadati</taxon>
        <taxon>Pseudomonadota</taxon>
        <taxon>Gammaproteobacteria</taxon>
        <taxon>Enterobacterales</taxon>
        <taxon>Enterobacteriaceae</taxon>
        <taxon>Klebsiella/Raoultella group</taxon>
        <taxon>Klebsiella</taxon>
    </lineage>
</organism>
<sequence length="83" mass="9296">MASWWLPMPMLTVLARMRRGDVLIGDSNGLYYWKADKKRCSPTAKALVNRGFIYQIGFNGEMAITASGLNELGYNKARSPDLP</sequence>
<name>A0AAP2FL26_KLEOX</name>
<dbReference type="Proteomes" id="UP000673434">
    <property type="component" value="Unassembled WGS sequence"/>
</dbReference>